<dbReference type="AlphaFoldDB" id="A0A1I3DKU5"/>
<feature type="region of interest" description="Disordered" evidence="1">
    <location>
        <begin position="1"/>
        <end position="23"/>
    </location>
</feature>
<dbReference type="STRING" id="420953.SAMN05192543_101383"/>
<keyword evidence="3" id="KW-1185">Reference proteome</keyword>
<evidence type="ECO:0000313" key="3">
    <source>
        <dbReference type="Proteomes" id="UP000199548"/>
    </source>
</evidence>
<sequence length="136" mass="14709">MSCRSERVPVTPDANEPGKLPSADELSAHSTAALLCYLAVSELAAVVLHDTPSTDAQLVESARIWLARHALDAGWLERVTFARKARRIAKRFVVGQTWSAAQLQPSNLFLDATTTNPADPVVAQVWRACTDADAVN</sequence>
<evidence type="ECO:0000256" key="1">
    <source>
        <dbReference type="SAM" id="MobiDB-lite"/>
    </source>
</evidence>
<dbReference type="Proteomes" id="UP000199548">
    <property type="component" value="Unassembled WGS sequence"/>
</dbReference>
<reference evidence="2 3" key="1">
    <citation type="submission" date="2016-10" db="EMBL/GenBank/DDBJ databases">
        <authorList>
            <person name="de Groot N.N."/>
        </authorList>
    </citation>
    <scope>NUCLEOTIDE SEQUENCE [LARGE SCALE GENOMIC DNA]</scope>
    <source>
        <strain evidence="2 3">LMG 23650</strain>
    </source>
</reference>
<evidence type="ECO:0000313" key="2">
    <source>
        <dbReference type="EMBL" id="SFH87347.1"/>
    </source>
</evidence>
<name>A0A1I3DKU5_9BURK</name>
<gene>
    <name evidence="2" type="ORF">SAMN05192543_101383</name>
</gene>
<proteinExistence type="predicted"/>
<dbReference type="EMBL" id="FOQU01000001">
    <property type="protein sequence ID" value="SFH87347.1"/>
    <property type="molecule type" value="Genomic_DNA"/>
</dbReference>
<accession>A0A1I3DKU5</accession>
<protein>
    <submittedName>
        <fullName evidence="2">Uncharacterized protein</fullName>
    </submittedName>
</protein>
<organism evidence="2 3">
    <name type="scientific">Paraburkholderia megapolitana</name>
    <dbReference type="NCBI Taxonomy" id="420953"/>
    <lineage>
        <taxon>Bacteria</taxon>
        <taxon>Pseudomonadati</taxon>
        <taxon>Pseudomonadota</taxon>
        <taxon>Betaproteobacteria</taxon>
        <taxon>Burkholderiales</taxon>
        <taxon>Burkholderiaceae</taxon>
        <taxon>Paraburkholderia</taxon>
    </lineage>
</organism>